<proteinExistence type="predicted"/>
<dbReference type="InterPro" id="IPR011990">
    <property type="entry name" value="TPR-like_helical_dom_sf"/>
</dbReference>
<feature type="coiled-coil region" evidence="1">
    <location>
        <begin position="226"/>
        <end position="272"/>
    </location>
</feature>
<keyword evidence="4" id="KW-1185">Reference proteome</keyword>
<dbReference type="OrthoDB" id="428342at2759"/>
<protein>
    <submittedName>
        <fullName evidence="3">Uncharacterized protein</fullName>
    </submittedName>
</protein>
<comment type="caution">
    <text evidence="3">The sequence shown here is derived from an EMBL/GenBank/DDBJ whole genome shotgun (WGS) entry which is preliminary data.</text>
</comment>
<feature type="compositionally biased region" description="Basic residues" evidence="2">
    <location>
        <begin position="1"/>
        <end position="16"/>
    </location>
</feature>
<name>A0A9P7YC15_9HELO</name>
<dbReference type="Proteomes" id="UP000824998">
    <property type="component" value="Unassembled WGS sequence"/>
</dbReference>
<feature type="region of interest" description="Disordered" evidence="2">
    <location>
        <begin position="1"/>
        <end position="73"/>
    </location>
</feature>
<accession>A0A9P7YC15</accession>
<dbReference type="EMBL" id="MU251652">
    <property type="protein sequence ID" value="KAG9230677.1"/>
    <property type="molecule type" value="Genomic_DNA"/>
</dbReference>
<evidence type="ECO:0000313" key="4">
    <source>
        <dbReference type="Proteomes" id="UP000824998"/>
    </source>
</evidence>
<dbReference type="PANTHER" id="PTHR21581">
    <property type="entry name" value="D-ALANYL-D-ALANINE CARBOXYPEPTIDASE"/>
    <property type="match status" value="1"/>
</dbReference>
<evidence type="ECO:0000256" key="2">
    <source>
        <dbReference type="SAM" id="MobiDB-lite"/>
    </source>
</evidence>
<keyword evidence="1" id="KW-0175">Coiled coil</keyword>
<dbReference type="AlphaFoldDB" id="A0A9P7YC15"/>
<dbReference type="Gene3D" id="1.25.40.10">
    <property type="entry name" value="Tetratricopeptide repeat domain"/>
    <property type="match status" value="1"/>
</dbReference>
<evidence type="ECO:0000256" key="1">
    <source>
        <dbReference type="SAM" id="Coils"/>
    </source>
</evidence>
<dbReference type="SUPFAM" id="SSF48452">
    <property type="entry name" value="TPR-like"/>
    <property type="match status" value="1"/>
</dbReference>
<evidence type="ECO:0000313" key="3">
    <source>
        <dbReference type="EMBL" id="KAG9230677.1"/>
    </source>
</evidence>
<reference evidence="3" key="1">
    <citation type="journal article" date="2021" name="IMA Fungus">
        <title>Genomic characterization of three marine fungi, including Emericellopsis atlantica sp. nov. with signatures of a generalist lifestyle and marine biomass degradation.</title>
        <authorList>
            <person name="Hagestad O.C."/>
            <person name="Hou L."/>
            <person name="Andersen J.H."/>
            <person name="Hansen E.H."/>
            <person name="Altermark B."/>
            <person name="Li C."/>
            <person name="Kuhnert E."/>
            <person name="Cox R.J."/>
            <person name="Crous P.W."/>
            <person name="Spatafora J.W."/>
            <person name="Lail K."/>
            <person name="Amirebrahimi M."/>
            <person name="Lipzen A."/>
            <person name="Pangilinan J."/>
            <person name="Andreopoulos W."/>
            <person name="Hayes R.D."/>
            <person name="Ng V."/>
            <person name="Grigoriev I.V."/>
            <person name="Jackson S.A."/>
            <person name="Sutton T.D.S."/>
            <person name="Dobson A.D.W."/>
            <person name="Rama T."/>
        </authorList>
    </citation>
    <scope>NUCLEOTIDE SEQUENCE</scope>
    <source>
        <strain evidence="3">TRa018bII</strain>
    </source>
</reference>
<feature type="compositionally biased region" description="Polar residues" evidence="2">
    <location>
        <begin position="24"/>
        <end position="49"/>
    </location>
</feature>
<dbReference type="GO" id="GO:0030008">
    <property type="term" value="C:TRAPP complex"/>
    <property type="evidence" value="ECO:0007669"/>
    <property type="project" value="TreeGrafter"/>
</dbReference>
<gene>
    <name evidence="3" type="ORF">BJ875DRAFT_487718</name>
</gene>
<sequence>MESTNRYHKALPRRPTRGPLDASDPTSNPLSSPTALPHQQSSGLSSPSRYHTPRLPSPNTGSNLSSTPSFKTATSTLPLTQKDFPHLLRPEIYHPLTLIDVPPPFRTPASQPPPGASLPSLLHGGHFRSAAIKASQLLTDPSLNPSNHAEIFALVYTRLACLTLCNQTALAAQEVKSLEDLNSAHYRDENTGIHLMPWELRVLAVRLQGMGYADVRRGVMGYYDLAREARLNLGTVKKNLATLSEEGDEVEKADLEVEMQIYEGRLQELGVRVASALIEMEDLEGAARFLKTLSPSSTAEGPSRLDHQKALLYLCLGDVEAARACIASSSQETSHDNEAKVIHALSHIADANYGLSAPIWEELIASSPTDGRSEVAMYKQNLAVCYLYLGRIDDARFTLERLLAPHPASEPSSTFHALTFNLSTIYELCTERSRALKIGLAEKVAEILVEQREGGGGGGGGEKVNGDFKL</sequence>
<feature type="compositionally biased region" description="Polar residues" evidence="2">
    <location>
        <begin position="57"/>
        <end position="73"/>
    </location>
</feature>
<organism evidence="3 4">
    <name type="scientific">Amylocarpus encephaloides</name>
    <dbReference type="NCBI Taxonomy" id="45428"/>
    <lineage>
        <taxon>Eukaryota</taxon>
        <taxon>Fungi</taxon>
        <taxon>Dikarya</taxon>
        <taxon>Ascomycota</taxon>
        <taxon>Pezizomycotina</taxon>
        <taxon>Leotiomycetes</taxon>
        <taxon>Helotiales</taxon>
        <taxon>Helotiales incertae sedis</taxon>
        <taxon>Amylocarpus</taxon>
    </lineage>
</organism>
<dbReference type="GO" id="GO:0005794">
    <property type="term" value="C:Golgi apparatus"/>
    <property type="evidence" value="ECO:0007669"/>
    <property type="project" value="TreeGrafter"/>
</dbReference>
<dbReference type="PANTHER" id="PTHR21581:SF6">
    <property type="entry name" value="TRAFFICKING PROTEIN PARTICLE COMPLEX SUBUNIT 12"/>
    <property type="match status" value="1"/>
</dbReference>